<comment type="caution">
    <text evidence="2">The sequence shown here is derived from an EMBL/GenBank/DDBJ whole genome shotgun (WGS) entry which is preliminary data.</text>
</comment>
<dbReference type="InterPro" id="IPR045247">
    <property type="entry name" value="Oye-like"/>
</dbReference>
<dbReference type="InterPro" id="IPR013785">
    <property type="entry name" value="Aldolase_TIM"/>
</dbReference>
<dbReference type="EMBL" id="JBHTBX010000007">
    <property type="protein sequence ID" value="MFC7435172.1"/>
    <property type="molecule type" value="Genomic_DNA"/>
</dbReference>
<evidence type="ECO:0000313" key="3">
    <source>
        <dbReference type="Proteomes" id="UP001596495"/>
    </source>
</evidence>
<organism evidence="2 3">
    <name type="scientific">Hydrogenophaga bisanensis</name>
    <dbReference type="NCBI Taxonomy" id="439611"/>
    <lineage>
        <taxon>Bacteria</taxon>
        <taxon>Pseudomonadati</taxon>
        <taxon>Pseudomonadota</taxon>
        <taxon>Betaproteobacteria</taxon>
        <taxon>Burkholderiales</taxon>
        <taxon>Comamonadaceae</taxon>
        <taxon>Hydrogenophaga</taxon>
    </lineage>
</organism>
<proteinExistence type="predicted"/>
<keyword evidence="3" id="KW-1185">Reference proteome</keyword>
<dbReference type="CDD" id="cd02933">
    <property type="entry name" value="OYE_like_FMN"/>
    <property type="match status" value="1"/>
</dbReference>
<protein>
    <submittedName>
        <fullName evidence="2">Alkene reductase</fullName>
    </submittedName>
</protein>
<dbReference type="Pfam" id="PF00724">
    <property type="entry name" value="Oxidored_FMN"/>
    <property type="match status" value="1"/>
</dbReference>
<feature type="domain" description="NADH:flavin oxidoreductase/NADH oxidase N-terminal" evidence="1">
    <location>
        <begin position="4"/>
        <end position="340"/>
    </location>
</feature>
<dbReference type="Gene3D" id="3.20.20.70">
    <property type="entry name" value="Aldolase class I"/>
    <property type="match status" value="1"/>
</dbReference>
<sequence>MTTLFDPIQAGDIALANRIVMAPLTRNRAPGAVPTPLMATYYTQRASAGLLITEATAISHQGQGYADVPGLYAPEQVAGWKAVTASVHAAGGKIVTQLWHVGRVSHTELQPGGGAPVAPSAITAKTKTVLLKDGGAVFVDTSEPRALRLDELPGIVDDYRRAALAAIEAGFDGVEVHAANGYLLDQFLKTGANQRTDAYGGSIENRARLLVEVMQAVTAAIGGGRVGIRLSPVTPANDIVDADPQPLFDSVVRQLAPLGLAYVHVIEGATGGPRELPDRPFDYAALKAAYRAAGGTGAWMVNNGYDLPLAQQALAGGAELVAFGKAYIANPDLVERLKAGGPFNVPDKMTFYGGGEKGYTDYPTLG</sequence>
<gene>
    <name evidence="2" type="ORF">ACFQNJ_11715</name>
</gene>
<dbReference type="PANTHER" id="PTHR22893">
    <property type="entry name" value="NADH OXIDOREDUCTASE-RELATED"/>
    <property type="match status" value="1"/>
</dbReference>
<dbReference type="RefSeq" id="WP_382257441.1">
    <property type="nucleotide sequence ID" value="NZ_JBHTBX010000007.1"/>
</dbReference>
<dbReference type="InterPro" id="IPR001155">
    <property type="entry name" value="OxRdtase_FMN_N"/>
</dbReference>
<evidence type="ECO:0000313" key="2">
    <source>
        <dbReference type="EMBL" id="MFC7435172.1"/>
    </source>
</evidence>
<dbReference type="Proteomes" id="UP001596495">
    <property type="component" value="Unassembled WGS sequence"/>
</dbReference>
<dbReference type="SUPFAM" id="SSF51395">
    <property type="entry name" value="FMN-linked oxidoreductases"/>
    <property type="match status" value="1"/>
</dbReference>
<dbReference type="PANTHER" id="PTHR22893:SF91">
    <property type="entry name" value="NADPH DEHYDROGENASE 2-RELATED"/>
    <property type="match status" value="1"/>
</dbReference>
<accession>A0ABW2RAR8</accession>
<name>A0ABW2RAR8_9BURK</name>
<evidence type="ECO:0000259" key="1">
    <source>
        <dbReference type="Pfam" id="PF00724"/>
    </source>
</evidence>
<reference evidence="3" key="1">
    <citation type="journal article" date="2019" name="Int. J. Syst. Evol. Microbiol.">
        <title>The Global Catalogue of Microorganisms (GCM) 10K type strain sequencing project: providing services to taxonomists for standard genome sequencing and annotation.</title>
        <authorList>
            <consortium name="The Broad Institute Genomics Platform"/>
            <consortium name="The Broad Institute Genome Sequencing Center for Infectious Disease"/>
            <person name="Wu L."/>
            <person name="Ma J."/>
        </authorList>
    </citation>
    <scope>NUCLEOTIDE SEQUENCE [LARGE SCALE GENOMIC DNA]</scope>
    <source>
        <strain evidence="3">CCUG 54518</strain>
    </source>
</reference>